<organism evidence="3 4">
    <name type="scientific">Manihot esculenta</name>
    <name type="common">Cassava</name>
    <name type="synonym">Jatropha manihot</name>
    <dbReference type="NCBI Taxonomy" id="3983"/>
    <lineage>
        <taxon>Eukaryota</taxon>
        <taxon>Viridiplantae</taxon>
        <taxon>Streptophyta</taxon>
        <taxon>Embryophyta</taxon>
        <taxon>Tracheophyta</taxon>
        <taxon>Spermatophyta</taxon>
        <taxon>Magnoliopsida</taxon>
        <taxon>eudicotyledons</taxon>
        <taxon>Gunneridae</taxon>
        <taxon>Pentapetalae</taxon>
        <taxon>rosids</taxon>
        <taxon>fabids</taxon>
        <taxon>Malpighiales</taxon>
        <taxon>Euphorbiaceae</taxon>
        <taxon>Crotonoideae</taxon>
        <taxon>Manihoteae</taxon>
        <taxon>Manihot</taxon>
    </lineage>
</organism>
<dbReference type="Gramene" id="Manes.01G030500.1.v8.1">
    <property type="protein sequence ID" value="Manes.01G030500.1.v8.1.CDS.1"/>
    <property type="gene ID" value="Manes.01G030500.v8.1"/>
</dbReference>
<keyword evidence="1" id="KW-0677">Repeat</keyword>
<dbReference type="Pfam" id="PF01535">
    <property type="entry name" value="PPR"/>
    <property type="match status" value="3"/>
</dbReference>
<comment type="caution">
    <text evidence="3">The sequence shown here is derived from an EMBL/GenBank/DDBJ whole genome shotgun (WGS) entry which is preliminary data.</text>
</comment>
<protein>
    <recommendedName>
        <fullName evidence="5">Pentatricopeptide repeat-containing protein</fullName>
    </recommendedName>
</protein>
<dbReference type="InterPro" id="IPR046960">
    <property type="entry name" value="PPR_At4g14850-like_plant"/>
</dbReference>
<dbReference type="PANTHER" id="PTHR47926">
    <property type="entry name" value="PENTATRICOPEPTIDE REPEAT-CONTAINING PROTEIN"/>
    <property type="match status" value="1"/>
</dbReference>
<dbReference type="NCBIfam" id="TIGR00756">
    <property type="entry name" value="PPR"/>
    <property type="match status" value="7"/>
</dbReference>
<dbReference type="Proteomes" id="UP000091857">
    <property type="component" value="Chromosome 1"/>
</dbReference>
<dbReference type="Gene3D" id="1.25.40.10">
    <property type="entry name" value="Tetratricopeptide repeat domain"/>
    <property type="match status" value="6"/>
</dbReference>
<feature type="repeat" description="PPR" evidence="2">
    <location>
        <begin position="466"/>
        <end position="500"/>
    </location>
</feature>
<evidence type="ECO:0000256" key="1">
    <source>
        <dbReference type="ARBA" id="ARBA00022737"/>
    </source>
</evidence>
<feature type="repeat" description="PPR" evidence="2">
    <location>
        <begin position="567"/>
        <end position="601"/>
    </location>
</feature>
<feature type="repeat" description="PPR" evidence="2">
    <location>
        <begin position="164"/>
        <end position="198"/>
    </location>
</feature>
<dbReference type="OrthoDB" id="185373at2759"/>
<dbReference type="FunFam" id="1.25.40.10:FF:000090">
    <property type="entry name" value="Pentatricopeptide repeat-containing protein, chloroplastic"/>
    <property type="match status" value="1"/>
</dbReference>
<dbReference type="OMA" id="GGNWYES"/>
<dbReference type="PANTHER" id="PTHR47926:SF344">
    <property type="entry name" value="OS07G0636900 PROTEIN"/>
    <property type="match status" value="1"/>
</dbReference>
<feature type="repeat" description="PPR" evidence="2">
    <location>
        <begin position="602"/>
        <end position="636"/>
    </location>
</feature>
<feature type="repeat" description="PPR" evidence="2">
    <location>
        <begin position="265"/>
        <end position="299"/>
    </location>
</feature>
<dbReference type="PROSITE" id="PS51375">
    <property type="entry name" value="PPR"/>
    <property type="match status" value="6"/>
</dbReference>
<dbReference type="FunFam" id="1.25.40.10:FF:000073">
    <property type="entry name" value="Pentatricopeptide repeat-containing protein chloroplastic"/>
    <property type="match status" value="1"/>
</dbReference>
<dbReference type="AlphaFoldDB" id="A0A2C9WH65"/>
<dbReference type="InterPro" id="IPR011990">
    <property type="entry name" value="TPR-like_helical_dom_sf"/>
</dbReference>
<dbReference type="InterPro" id="IPR046848">
    <property type="entry name" value="E_motif"/>
</dbReference>
<gene>
    <name evidence="3" type="ORF">MANES_01G030500v8</name>
</gene>
<name>A0A2C9WH65_MANES</name>
<reference evidence="4" key="1">
    <citation type="journal article" date="2016" name="Nat. Biotechnol.">
        <title>Sequencing wild and cultivated cassava and related species reveals extensive interspecific hybridization and genetic diversity.</title>
        <authorList>
            <person name="Bredeson J.V."/>
            <person name="Lyons J.B."/>
            <person name="Prochnik S.E."/>
            <person name="Wu G.A."/>
            <person name="Ha C.M."/>
            <person name="Edsinger-Gonzales E."/>
            <person name="Grimwood J."/>
            <person name="Schmutz J."/>
            <person name="Rabbi I.Y."/>
            <person name="Egesi C."/>
            <person name="Nauluvula P."/>
            <person name="Lebot V."/>
            <person name="Ndunguru J."/>
            <person name="Mkamilo G."/>
            <person name="Bart R.S."/>
            <person name="Setter T.L."/>
            <person name="Gleadow R.M."/>
            <person name="Kulakow P."/>
            <person name="Ferguson M.E."/>
            <person name="Rounsley S."/>
            <person name="Rokhsar D.S."/>
        </authorList>
    </citation>
    <scope>NUCLEOTIDE SEQUENCE [LARGE SCALE GENOMIC DNA]</scope>
    <source>
        <strain evidence="4">cv. AM560-2</strain>
    </source>
</reference>
<evidence type="ECO:0008006" key="5">
    <source>
        <dbReference type="Google" id="ProtNLM"/>
    </source>
</evidence>
<keyword evidence="4" id="KW-1185">Reference proteome</keyword>
<evidence type="ECO:0000313" key="4">
    <source>
        <dbReference type="Proteomes" id="UP000091857"/>
    </source>
</evidence>
<dbReference type="EMBL" id="CM004387">
    <property type="protein sequence ID" value="OAY59409.1"/>
    <property type="molecule type" value="Genomic_DNA"/>
</dbReference>
<sequence>MALYMPLFRTYANVRQLTQLHAHLFVTGLHHDPQASTKLIESYAQMGSLHSSRLAFQTFHNPDSFMWGVLIKCHIWSHFFGEAISLYNEMLYNEIRMNEFIFSSVLRACAGFGDLRIGEKVHGKVIKCGFDIDAIVETSLLGMYGDLGCTGDARKVFDNMSVRDLVSWSSIISSYVDNGEANEGLEMFRLLILKGFELDSVTMLSVAEACGELGFLRLARSLHGYTVRRRIGSPGPLDGSLVVMYSKCGDLASAERIFVCMFNQSVASWTAMISCYNRGGRFKEALEVFADMLESKVEPNAVTIMAVLGSCAGLSLFKEGKSIHCYVAKHMDLDDDSLGPALIELYAKCGQFRHCENVLQTTGKRNIVSWNMLISVYASHGLFLEALALIVQMQIQGLIPDSFTLSSSISACANVGFLQLGHQLHGYAIKRHILDEFVLNSLIDMYSKCGLMDLAYLLFYSIQFRSVVAWNTMICGFCQNGYSSEAINLFDQMYLNCLDMNEVTFLAAIQACSQMGHLEKGKWLHHRLITYGIKKDLYIDTALIDMYAKCGDLRTARGVFNSMSERNVVSWSVMIAGYGMHGNADASISLFTQMVQLGIKPNNITFMNILSACSHAGYVEEGKFYFNLMKDYGVQPSSEHFACLVDLLSRVGNLSEAYRMIKSMPFPADASIWGALVNGCRIHQSIDMIRRIERDLLDTKTDDTGYYTLLSNIYAEEGNWKESRKVRSVMKRIGLKKVPGYSTIELEKKVYRFGAGDVSHWQVKEIYSFLENFQSLALEQACNLSSWSNNEIQAECITNL</sequence>
<dbReference type="GO" id="GO:0003729">
    <property type="term" value="F:mRNA binding"/>
    <property type="evidence" value="ECO:0007669"/>
    <property type="project" value="UniProtKB-ARBA"/>
</dbReference>
<feature type="repeat" description="PPR" evidence="2">
    <location>
        <begin position="366"/>
        <end position="400"/>
    </location>
</feature>
<dbReference type="GO" id="GO:0009451">
    <property type="term" value="P:RNA modification"/>
    <property type="evidence" value="ECO:0007669"/>
    <property type="project" value="InterPro"/>
</dbReference>
<evidence type="ECO:0000256" key="2">
    <source>
        <dbReference type="PROSITE-ProRule" id="PRU00708"/>
    </source>
</evidence>
<dbReference type="InterPro" id="IPR002885">
    <property type="entry name" value="PPR_rpt"/>
</dbReference>
<dbReference type="FunFam" id="1.25.40.10:FF:000344">
    <property type="entry name" value="Pentatricopeptide repeat-containing protein"/>
    <property type="match status" value="1"/>
</dbReference>
<evidence type="ECO:0000313" key="3">
    <source>
        <dbReference type="EMBL" id="OAY59409.1"/>
    </source>
</evidence>
<dbReference type="Pfam" id="PF13041">
    <property type="entry name" value="PPR_2"/>
    <property type="match status" value="4"/>
</dbReference>
<accession>A0A2C9WH65</accession>
<proteinExistence type="predicted"/>
<dbReference type="Pfam" id="PF20431">
    <property type="entry name" value="E_motif"/>
    <property type="match status" value="1"/>
</dbReference>